<reference evidence="3" key="1">
    <citation type="journal article" date="2019" name="Int. J. Syst. Evol. Microbiol.">
        <title>The Global Catalogue of Microorganisms (GCM) 10K type strain sequencing project: providing services to taxonomists for standard genome sequencing and annotation.</title>
        <authorList>
            <consortium name="The Broad Institute Genomics Platform"/>
            <consortium name="The Broad Institute Genome Sequencing Center for Infectious Disease"/>
            <person name="Wu L."/>
            <person name="Ma J."/>
        </authorList>
    </citation>
    <scope>NUCLEOTIDE SEQUENCE [LARGE SCALE GENOMIC DNA]</scope>
    <source>
        <strain evidence="3">CCUG 57263</strain>
    </source>
</reference>
<dbReference type="RefSeq" id="WP_379289687.1">
    <property type="nucleotide sequence ID" value="NZ_JBHTIU010000064.1"/>
</dbReference>
<evidence type="ECO:0000313" key="2">
    <source>
        <dbReference type="EMBL" id="MFD0870900.1"/>
    </source>
</evidence>
<name>A0ABW3DBL6_9BACL</name>
<comment type="caution">
    <text evidence="2">The sequence shown here is derived from an EMBL/GenBank/DDBJ whole genome shotgun (WGS) entry which is preliminary data.</text>
</comment>
<keyword evidence="3" id="KW-1185">Reference proteome</keyword>
<gene>
    <name evidence="2" type="ORF">ACFQ03_17295</name>
</gene>
<dbReference type="EMBL" id="JBHTIU010000064">
    <property type="protein sequence ID" value="MFD0870900.1"/>
    <property type="molecule type" value="Genomic_DNA"/>
</dbReference>
<feature type="compositionally biased region" description="Basic and acidic residues" evidence="1">
    <location>
        <begin position="1"/>
        <end position="22"/>
    </location>
</feature>
<accession>A0ABW3DBL6</accession>
<dbReference type="Proteomes" id="UP001597120">
    <property type="component" value="Unassembled WGS sequence"/>
</dbReference>
<sequence>MTAEHEQQEQGQEEKDNNHTENEAAEPGMTKVFSNKMSLKLPQGLEVQSNETSNAKLVYTDSHNKVKLEMKHDPEQMMSDAGIDGARLKMRAVMEQDSEGDKLEWLKDETQLVHGKHIAINEVIIPSKKGEGTYHFVAWAELDGALLEIDFTAPANEKDDWQKAVQEMIESIQM</sequence>
<evidence type="ECO:0000256" key="1">
    <source>
        <dbReference type="SAM" id="MobiDB-lite"/>
    </source>
</evidence>
<feature type="region of interest" description="Disordered" evidence="1">
    <location>
        <begin position="1"/>
        <end position="37"/>
    </location>
</feature>
<organism evidence="2 3">
    <name type="scientific">Paenibacillus residui</name>
    <dbReference type="NCBI Taxonomy" id="629724"/>
    <lineage>
        <taxon>Bacteria</taxon>
        <taxon>Bacillati</taxon>
        <taxon>Bacillota</taxon>
        <taxon>Bacilli</taxon>
        <taxon>Bacillales</taxon>
        <taxon>Paenibacillaceae</taxon>
        <taxon>Paenibacillus</taxon>
    </lineage>
</organism>
<evidence type="ECO:0000313" key="3">
    <source>
        <dbReference type="Proteomes" id="UP001597120"/>
    </source>
</evidence>
<protein>
    <submittedName>
        <fullName evidence="2">Uncharacterized protein</fullName>
    </submittedName>
</protein>
<proteinExistence type="predicted"/>